<dbReference type="PANTHER" id="PTHR30570">
    <property type="entry name" value="PERIPLASMIC PHOSPHATE BINDING COMPONENT OF PHOSPHATE ABC TRANSPORTER"/>
    <property type="match status" value="1"/>
</dbReference>
<dbReference type="InterPro" id="IPR024370">
    <property type="entry name" value="PBP_domain"/>
</dbReference>
<sequence length="358" mass="39021">MSQKNETPILILSLLITIFLIAGGWWWFNRNSNFNLSLSNSQQNKSDSDNSNTPVVSPTSSSGTSGSTFASVENIPSGLFNYGGSTSWAPIRESIDKKIQEEQNDFRLRYVQPVNSAAGSSSGIQMLINGRLAFAQSSRPLLITELNRAKERGFNLQQIAVAIDGLAVAVNPNINVPGITIDQLKSIYTGKITNWNQLGGANIPIKAYSRRVSDGGTVELFVQDVLAGQPIAPTVEFISTTTQALQKVASNPGSIYYASAPEVVPQCSIKPLPLGRTQGKYVAPYQEPFVLPSECPRSRNKLNIEAFQSGSYPITRNLFVVVKQNGQTEQQAGVAYANFLRTQQGQELISQTGFVRIR</sequence>
<dbReference type="OrthoDB" id="506979at2"/>
<keyword evidence="6" id="KW-1185">Reference proteome</keyword>
<protein>
    <submittedName>
        <fullName evidence="5">Periplasmic phosphate-binding protein of phosphate ABC transporter</fullName>
    </submittedName>
</protein>
<organism evidence="5 6">
    <name type="scientific">Calothrix parasitica NIES-267</name>
    <dbReference type="NCBI Taxonomy" id="1973488"/>
    <lineage>
        <taxon>Bacteria</taxon>
        <taxon>Bacillati</taxon>
        <taxon>Cyanobacteriota</taxon>
        <taxon>Cyanophyceae</taxon>
        <taxon>Nostocales</taxon>
        <taxon>Calotrichaceae</taxon>
        <taxon>Calothrix</taxon>
    </lineage>
</organism>
<feature type="transmembrane region" description="Helical" evidence="3">
    <location>
        <begin position="9"/>
        <end position="28"/>
    </location>
</feature>
<evidence type="ECO:0000256" key="1">
    <source>
        <dbReference type="ARBA" id="ARBA00022729"/>
    </source>
</evidence>
<dbReference type="Gene3D" id="3.40.190.10">
    <property type="entry name" value="Periplasmic binding protein-like II"/>
    <property type="match status" value="2"/>
</dbReference>
<feature type="region of interest" description="Disordered" evidence="2">
    <location>
        <begin position="39"/>
        <end position="68"/>
    </location>
</feature>
<feature type="domain" description="PBP" evidence="4">
    <location>
        <begin position="80"/>
        <end position="340"/>
    </location>
</feature>
<dbReference type="InterPro" id="IPR050811">
    <property type="entry name" value="Phosphate_ABC_transporter"/>
</dbReference>
<evidence type="ECO:0000256" key="2">
    <source>
        <dbReference type="SAM" id="MobiDB-lite"/>
    </source>
</evidence>
<evidence type="ECO:0000313" key="5">
    <source>
        <dbReference type="EMBL" id="BAY85397.1"/>
    </source>
</evidence>
<dbReference type="AlphaFoldDB" id="A0A1Z4LVW9"/>
<gene>
    <name evidence="5" type="ORF">NIES267_48970</name>
</gene>
<evidence type="ECO:0000259" key="4">
    <source>
        <dbReference type="Pfam" id="PF12849"/>
    </source>
</evidence>
<keyword evidence="3" id="KW-0812">Transmembrane</keyword>
<name>A0A1Z4LVW9_9CYAN</name>
<dbReference type="Proteomes" id="UP000218418">
    <property type="component" value="Chromosome"/>
</dbReference>
<evidence type="ECO:0000256" key="3">
    <source>
        <dbReference type="SAM" id="Phobius"/>
    </source>
</evidence>
<reference evidence="5 6" key="1">
    <citation type="submission" date="2017-06" db="EMBL/GenBank/DDBJ databases">
        <title>Genome sequencing of cyanobaciteial culture collection at National Institute for Environmental Studies (NIES).</title>
        <authorList>
            <person name="Hirose Y."/>
            <person name="Shimura Y."/>
            <person name="Fujisawa T."/>
            <person name="Nakamura Y."/>
            <person name="Kawachi M."/>
        </authorList>
    </citation>
    <scope>NUCLEOTIDE SEQUENCE [LARGE SCALE GENOMIC DNA]</scope>
    <source>
        <strain evidence="5 6">NIES-267</strain>
    </source>
</reference>
<keyword evidence="3" id="KW-0472">Membrane</keyword>
<evidence type="ECO:0000313" key="6">
    <source>
        <dbReference type="Proteomes" id="UP000218418"/>
    </source>
</evidence>
<accession>A0A1Z4LVW9</accession>
<keyword evidence="1" id="KW-0732">Signal</keyword>
<proteinExistence type="predicted"/>
<dbReference type="EMBL" id="AP018227">
    <property type="protein sequence ID" value="BAY85397.1"/>
    <property type="molecule type" value="Genomic_DNA"/>
</dbReference>
<keyword evidence="3" id="KW-1133">Transmembrane helix</keyword>
<dbReference type="Pfam" id="PF12849">
    <property type="entry name" value="PBP_like_2"/>
    <property type="match status" value="1"/>
</dbReference>
<dbReference type="PANTHER" id="PTHR30570:SF1">
    <property type="entry name" value="PHOSPHATE-BINDING PROTEIN PSTS"/>
    <property type="match status" value="1"/>
</dbReference>
<dbReference type="SUPFAM" id="SSF53850">
    <property type="entry name" value="Periplasmic binding protein-like II"/>
    <property type="match status" value="1"/>
</dbReference>